<reference evidence="2" key="1">
    <citation type="submission" date="2023-08" db="EMBL/GenBank/DDBJ databases">
        <authorList>
            <person name="Messyasz A."/>
            <person name="Mannisto M.K."/>
            <person name="Kerkhof L.J."/>
            <person name="Haggblom M."/>
        </authorList>
    </citation>
    <scope>NUCLEOTIDE SEQUENCE</scope>
    <source>
        <strain evidence="2">X5P6</strain>
    </source>
</reference>
<feature type="domain" description="NmrA-like" evidence="1">
    <location>
        <begin position="5"/>
        <end position="235"/>
    </location>
</feature>
<dbReference type="RefSeq" id="WP_353062076.1">
    <property type="nucleotide sequence ID" value="NZ_CP132942.1"/>
</dbReference>
<dbReference type="InterPro" id="IPR008030">
    <property type="entry name" value="NmrA-like"/>
</dbReference>
<accession>A0AAU7ZL32</accession>
<proteinExistence type="predicted"/>
<evidence type="ECO:0000259" key="1">
    <source>
        <dbReference type="Pfam" id="PF05368"/>
    </source>
</evidence>
<dbReference type="PANTHER" id="PTHR43162:SF1">
    <property type="entry name" value="PRESTALK A DIFFERENTIATION PROTEIN A"/>
    <property type="match status" value="1"/>
</dbReference>
<dbReference type="SUPFAM" id="SSF51735">
    <property type="entry name" value="NAD(P)-binding Rossmann-fold domains"/>
    <property type="match status" value="1"/>
</dbReference>
<gene>
    <name evidence="2" type="ORF">RBB77_12245</name>
</gene>
<name>A0AAU7ZL32_9BACT</name>
<keyword evidence="2" id="KW-0560">Oxidoreductase</keyword>
<dbReference type="CDD" id="cd05269">
    <property type="entry name" value="TMR_SDR_a"/>
    <property type="match status" value="1"/>
</dbReference>
<dbReference type="KEGG" id="tpsc:RBB77_12245"/>
<reference evidence="2" key="2">
    <citation type="journal article" date="2024" name="Environ. Microbiol.">
        <title>Genome analysis and description of Tunturibacter gen. nov. expands the diversity of Terriglobia in tundra soils.</title>
        <authorList>
            <person name="Messyasz A."/>
            <person name="Mannisto M.K."/>
            <person name="Kerkhof L.J."/>
            <person name="Haggblom M.M."/>
        </authorList>
    </citation>
    <scope>NUCLEOTIDE SEQUENCE</scope>
    <source>
        <strain evidence="2">X5P6</strain>
    </source>
</reference>
<protein>
    <submittedName>
        <fullName evidence="2">SDR family oxidoreductase</fullName>
        <ecNumber evidence="2">1.6.5.2</ecNumber>
    </submittedName>
</protein>
<evidence type="ECO:0000313" key="2">
    <source>
        <dbReference type="EMBL" id="XCB31234.1"/>
    </source>
</evidence>
<dbReference type="InterPro" id="IPR036291">
    <property type="entry name" value="NAD(P)-bd_dom_sf"/>
</dbReference>
<dbReference type="Pfam" id="PF05368">
    <property type="entry name" value="NmrA"/>
    <property type="match status" value="1"/>
</dbReference>
<dbReference type="EC" id="1.6.5.2" evidence="2"/>
<dbReference type="PANTHER" id="PTHR43162">
    <property type="match status" value="1"/>
</dbReference>
<dbReference type="EMBL" id="CP132942">
    <property type="protein sequence ID" value="XCB31234.1"/>
    <property type="molecule type" value="Genomic_DNA"/>
</dbReference>
<dbReference type="GO" id="GO:0003955">
    <property type="term" value="F:NAD(P)H dehydrogenase (quinone) activity"/>
    <property type="evidence" value="ECO:0007669"/>
    <property type="project" value="UniProtKB-EC"/>
</dbReference>
<dbReference type="InterPro" id="IPR051604">
    <property type="entry name" value="Ergot_Alk_Oxidoreductase"/>
</dbReference>
<dbReference type="AlphaFoldDB" id="A0AAU7ZL32"/>
<dbReference type="Gene3D" id="3.90.25.10">
    <property type="entry name" value="UDP-galactose 4-epimerase, domain 1"/>
    <property type="match status" value="1"/>
</dbReference>
<sequence length="292" mass="32479">MNEAKKRILITGATGQVGRLLIPYLKGHNSIEVVAGARTPEKATALGIPAVYLDLDNVDSMLPAFTGVDRIFLITGYTVDMLRQSKDVVDIAKKAGVEQIVHLGACGDDDTHVGHYGWHQFIERYISSSGIPFYTHLRPEIFMQNLLGYGGENFVKQGVIHQYIGDARLSWVDCDDVAAASAAALLDPRKHHGQIYRMGYEAKTYNEIADLMTKILGQPFRYQTHPAEEFLKKVLEAGGEPAYMKCVYECYRDLTKGNLIGDDVQDNFPTIAGKQPRTLTDFIKANASAFRY</sequence>
<dbReference type="Gene3D" id="3.40.50.720">
    <property type="entry name" value="NAD(P)-binding Rossmann-like Domain"/>
    <property type="match status" value="1"/>
</dbReference>
<organism evidence="2">
    <name type="scientific">Tunturiibacter psychrotolerans</name>
    <dbReference type="NCBI Taxonomy" id="3069686"/>
    <lineage>
        <taxon>Bacteria</taxon>
        <taxon>Pseudomonadati</taxon>
        <taxon>Acidobacteriota</taxon>
        <taxon>Terriglobia</taxon>
        <taxon>Terriglobales</taxon>
        <taxon>Acidobacteriaceae</taxon>
        <taxon>Tunturiibacter</taxon>
    </lineage>
</organism>